<evidence type="ECO:0000256" key="4">
    <source>
        <dbReference type="ARBA" id="ARBA00022989"/>
    </source>
</evidence>
<dbReference type="Pfam" id="PF07690">
    <property type="entry name" value="MFS_1"/>
    <property type="match status" value="1"/>
</dbReference>
<dbReference type="InterPro" id="IPR020846">
    <property type="entry name" value="MFS_dom"/>
</dbReference>
<evidence type="ECO:0000256" key="2">
    <source>
        <dbReference type="ARBA" id="ARBA00022475"/>
    </source>
</evidence>
<dbReference type="CDD" id="cd06173">
    <property type="entry name" value="MFS_MefA_like"/>
    <property type="match status" value="1"/>
</dbReference>
<protein>
    <submittedName>
        <fullName evidence="8">Predicted arabinose efflux permease, MFS family</fullName>
    </submittedName>
</protein>
<accession>A0A239BBQ0</accession>
<keyword evidence="2" id="KW-1003">Cell membrane</keyword>
<feature type="transmembrane region" description="Helical" evidence="6">
    <location>
        <begin position="306"/>
        <end position="323"/>
    </location>
</feature>
<dbReference type="InterPro" id="IPR011701">
    <property type="entry name" value="MFS"/>
</dbReference>
<evidence type="ECO:0000313" key="8">
    <source>
        <dbReference type="EMBL" id="SNS04594.1"/>
    </source>
</evidence>
<keyword evidence="4 6" id="KW-1133">Transmembrane helix</keyword>
<dbReference type="GO" id="GO:0022857">
    <property type="term" value="F:transmembrane transporter activity"/>
    <property type="evidence" value="ECO:0007669"/>
    <property type="project" value="InterPro"/>
</dbReference>
<proteinExistence type="predicted"/>
<keyword evidence="9" id="KW-1185">Reference proteome</keyword>
<dbReference type="PANTHER" id="PTHR23513">
    <property type="entry name" value="INTEGRAL MEMBRANE EFFLUX PROTEIN-RELATED"/>
    <property type="match status" value="1"/>
</dbReference>
<keyword evidence="3 6" id="KW-0812">Transmembrane</keyword>
<dbReference type="PANTHER" id="PTHR23513:SF11">
    <property type="entry name" value="STAPHYLOFERRIN A TRANSPORTER"/>
    <property type="match status" value="1"/>
</dbReference>
<evidence type="ECO:0000313" key="9">
    <source>
        <dbReference type="Proteomes" id="UP000198415"/>
    </source>
</evidence>
<feature type="transmembrane region" description="Helical" evidence="6">
    <location>
        <begin position="274"/>
        <end position="294"/>
    </location>
</feature>
<keyword evidence="5 6" id="KW-0472">Membrane</keyword>
<name>A0A239BBQ0_9ACTN</name>
<dbReference type="OrthoDB" id="3227279at2"/>
<evidence type="ECO:0000259" key="7">
    <source>
        <dbReference type="PROSITE" id="PS50850"/>
    </source>
</evidence>
<sequence length="439" mass="46315">MANDPEGPQQPAKATEGNQQVTFRSLFALREFRALYASLTINWVGDYLTRAAVTVLVYQQTRSVLLSAISFAIGYLPWILFGPVLSTLGDRYPYRRVMVFCDLSRMTLTGMLLIPGLPTALTLLIVLLSSLGAPPAQAARSALMPLVVGRDRLTLALAVNSTTSQAAQVAGYLIGAAVAVSLSPRVALSLDVCTFALSALLIATGTRPRPPGVAPAQRRHLLRETSEGFRLVFGHPVLRSIAIVVFTTIAFSVVPESLAASWAAEAPDGMSQGLEQGLIMAAGPFGIVVGGLLFSRLVPAERRLRLVPVLAVLTPLVLTPTLLGPPAAVVVALVALSGMAQGAGLPPLNASFALVLPASHRARAFGVMTGGIQASQFIAVLFNGLFSERFRIPLVVGVWSLAGTVLMIAVAAFWPKPEEFSAAEQAVLPPEQARAEPAT</sequence>
<evidence type="ECO:0000256" key="6">
    <source>
        <dbReference type="SAM" id="Phobius"/>
    </source>
</evidence>
<evidence type="ECO:0000256" key="1">
    <source>
        <dbReference type="ARBA" id="ARBA00004651"/>
    </source>
</evidence>
<comment type="subcellular location">
    <subcellularLocation>
        <location evidence="1">Cell membrane</location>
        <topology evidence="1">Multi-pass membrane protein</topology>
    </subcellularLocation>
</comment>
<feature type="transmembrane region" description="Helical" evidence="6">
    <location>
        <begin position="106"/>
        <end position="128"/>
    </location>
</feature>
<organism evidence="8 9">
    <name type="scientific">Actinoplanes regularis</name>
    <dbReference type="NCBI Taxonomy" id="52697"/>
    <lineage>
        <taxon>Bacteria</taxon>
        <taxon>Bacillati</taxon>
        <taxon>Actinomycetota</taxon>
        <taxon>Actinomycetes</taxon>
        <taxon>Micromonosporales</taxon>
        <taxon>Micromonosporaceae</taxon>
        <taxon>Actinoplanes</taxon>
    </lineage>
</organism>
<dbReference type="AlphaFoldDB" id="A0A239BBQ0"/>
<dbReference type="RefSeq" id="WP_089295326.1">
    <property type="nucleotide sequence ID" value="NZ_BOMU01000059.1"/>
</dbReference>
<dbReference type="GO" id="GO:0005886">
    <property type="term" value="C:plasma membrane"/>
    <property type="evidence" value="ECO:0007669"/>
    <property type="project" value="UniProtKB-SubCell"/>
</dbReference>
<reference evidence="8 9" key="1">
    <citation type="submission" date="2017-06" db="EMBL/GenBank/DDBJ databases">
        <authorList>
            <person name="Kim H.J."/>
            <person name="Triplett B.A."/>
        </authorList>
    </citation>
    <scope>NUCLEOTIDE SEQUENCE [LARGE SCALE GENOMIC DNA]</scope>
    <source>
        <strain evidence="8 9">DSM 43151</strain>
    </source>
</reference>
<dbReference type="PROSITE" id="PS50850">
    <property type="entry name" value="MFS"/>
    <property type="match status" value="1"/>
</dbReference>
<feature type="domain" description="Major facilitator superfamily (MFS) profile" evidence="7">
    <location>
        <begin position="228"/>
        <end position="439"/>
    </location>
</feature>
<gene>
    <name evidence="8" type="ORF">SAMN06264365_10959</name>
</gene>
<feature type="transmembrane region" description="Helical" evidence="6">
    <location>
        <begin position="64"/>
        <end position="85"/>
    </location>
</feature>
<dbReference type="InterPro" id="IPR036259">
    <property type="entry name" value="MFS_trans_sf"/>
</dbReference>
<dbReference type="Gene3D" id="1.20.1250.20">
    <property type="entry name" value="MFS general substrate transporter like domains"/>
    <property type="match status" value="1"/>
</dbReference>
<feature type="transmembrane region" description="Helical" evidence="6">
    <location>
        <begin position="228"/>
        <end position="254"/>
    </location>
</feature>
<feature type="transmembrane region" description="Helical" evidence="6">
    <location>
        <begin position="364"/>
        <end position="386"/>
    </location>
</feature>
<dbReference type="SUPFAM" id="SSF103473">
    <property type="entry name" value="MFS general substrate transporter"/>
    <property type="match status" value="1"/>
</dbReference>
<dbReference type="EMBL" id="FZNR01000009">
    <property type="protein sequence ID" value="SNS04594.1"/>
    <property type="molecule type" value="Genomic_DNA"/>
</dbReference>
<evidence type="ECO:0000256" key="5">
    <source>
        <dbReference type="ARBA" id="ARBA00023136"/>
    </source>
</evidence>
<dbReference type="Proteomes" id="UP000198415">
    <property type="component" value="Unassembled WGS sequence"/>
</dbReference>
<feature type="transmembrane region" description="Helical" evidence="6">
    <location>
        <begin position="392"/>
        <end position="414"/>
    </location>
</feature>
<evidence type="ECO:0000256" key="3">
    <source>
        <dbReference type="ARBA" id="ARBA00022692"/>
    </source>
</evidence>